<accession>A0ABS7P3G4</accession>
<dbReference type="Proteomes" id="UP000825228">
    <property type="component" value="Unassembled WGS sequence"/>
</dbReference>
<dbReference type="EMBL" id="JABUBU010000005">
    <property type="protein sequence ID" value="MBY6366923.1"/>
    <property type="molecule type" value="Genomic_DNA"/>
</dbReference>
<protein>
    <submittedName>
        <fullName evidence="1">DUF4913 domain-containing protein</fullName>
    </submittedName>
</protein>
<dbReference type="RefSeq" id="WP_222684239.1">
    <property type="nucleotide sequence ID" value="NZ_JABUBT010000011.1"/>
</dbReference>
<name>A0ABS7P3G4_9NOCA</name>
<proteinExistence type="predicted"/>
<organism evidence="1 2">
    <name type="scientific">Rhodococcoides corynebacterioides</name>
    <dbReference type="NCBI Taxonomy" id="53972"/>
    <lineage>
        <taxon>Bacteria</taxon>
        <taxon>Bacillati</taxon>
        <taxon>Actinomycetota</taxon>
        <taxon>Actinomycetes</taxon>
        <taxon>Mycobacteriales</taxon>
        <taxon>Nocardiaceae</taxon>
        <taxon>Rhodococcoides</taxon>
    </lineage>
</organism>
<dbReference type="InterPro" id="IPR032584">
    <property type="entry name" value="DUF4913"/>
</dbReference>
<keyword evidence="2" id="KW-1185">Reference proteome</keyword>
<dbReference type="Pfam" id="PF16259">
    <property type="entry name" value="DUF4913"/>
    <property type="match status" value="1"/>
</dbReference>
<gene>
    <name evidence="1" type="ORF">HQ603_09165</name>
</gene>
<evidence type="ECO:0000313" key="1">
    <source>
        <dbReference type="EMBL" id="MBY6366923.1"/>
    </source>
</evidence>
<sequence>MTTEHEHDNDDSAVPPTLVFESMAVWFDRWFSVTVARRLSGTAGRGRVFCPQWWRHDEVVGRLRDLWLAWEKAKASDDRGAGSAWWLHDADPTLRVLLDAEAGPMYQCTRDNHVDTRPLQATLVAPPPGWFDGLD</sequence>
<reference evidence="1 2" key="1">
    <citation type="submission" date="2020-06" db="EMBL/GenBank/DDBJ databases">
        <title>Taxonomy, biology and ecology of Rhodococcus bacteria occurring in California pistachio and other woody hosts as revealed by genome sequence analyses.</title>
        <authorList>
            <person name="Gai Y."/>
            <person name="Riely B."/>
        </authorList>
    </citation>
    <scope>NUCLEOTIDE SEQUENCE [LARGE SCALE GENOMIC DNA]</scope>
    <source>
        <strain evidence="1 2">BP-281</strain>
    </source>
</reference>
<comment type="caution">
    <text evidence="1">The sequence shown here is derived from an EMBL/GenBank/DDBJ whole genome shotgun (WGS) entry which is preliminary data.</text>
</comment>
<evidence type="ECO:0000313" key="2">
    <source>
        <dbReference type="Proteomes" id="UP000825228"/>
    </source>
</evidence>